<dbReference type="Gene3D" id="3.90.1750.20">
    <property type="entry name" value="Putative Large Serine Recombinase, Chain B, Domain 2"/>
    <property type="match status" value="1"/>
</dbReference>
<evidence type="ECO:0000313" key="3">
    <source>
        <dbReference type="Proteomes" id="UP000553209"/>
    </source>
</evidence>
<dbReference type="Gene3D" id="3.40.50.1390">
    <property type="entry name" value="Resolvase, N-terminal catalytic domain"/>
    <property type="match status" value="1"/>
</dbReference>
<dbReference type="InterPro" id="IPR050639">
    <property type="entry name" value="SSR_resolvase"/>
</dbReference>
<dbReference type="InterPro" id="IPR006119">
    <property type="entry name" value="Resolv_N"/>
</dbReference>
<dbReference type="RefSeq" id="WP_082768456.1">
    <property type="nucleotide sequence ID" value="NZ_JAAXPG010000030.1"/>
</dbReference>
<dbReference type="SUPFAM" id="SSF53041">
    <property type="entry name" value="Resolvase-like"/>
    <property type="match status" value="1"/>
</dbReference>
<gene>
    <name evidence="2" type="ORF">HGB44_25385</name>
</gene>
<organism evidence="2 3">
    <name type="scientific">Nocardiopsis alborubida</name>
    <dbReference type="NCBI Taxonomy" id="146802"/>
    <lineage>
        <taxon>Bacteria</taxon>
        <taxon>Bacillati</taxon>
        <taxon>Actinomycetota</taxon>
        <taxon>Actinomycetes</taxon>
        <taxon>Streptosporangiales</taxon>
        <taxon>Nocardiopsidaceae</taxon>
        <taxon>Nocardiopsis</taxon>
    </lineage>
</organism>
<sequence>MAAAQQVDFAFLGRVSTEDQQDPESSRHWQRMRAETLIAPHGRIVAEYFDIDRSRSIPPQRRPEASRLLDSLPDPDRGFQAVVIGEPQRAFYGSQFTMTSPVFEHYGVQLWVPEIGGPIDPANEAHELIMSMYGGISKGERTRIKTRVRAAMAAQTLLEGRYLGGRPPYGYMLVDAGPHPNPAKAADGRRLHRLAPDPRTAWVVRRIFAEYLGGMGIFAIAEGLTRDGIPSPSAHDRKRNRHRSGIAWSKGAVRAILRNPRYTGHQVWAKQRKDEVLIDVNDVQLGHQTLLRWNEDDEWVWSRDQVHDPLITHADFTQAKALMGSRGRSPGGEHKTRRTRNPYLFRGAFECCLCDRRMQGQWSHGKAYYRCRFPEEYALANRVHHPRNVYLREADVVPTLDAWIAAEFAPGKITATVDALMGADEERGTGVAREMARLRERLSECDRKLAQHRAVLEAGADPVEVTKWMKETQAEKSAAEAGLARVGRSPQKTNKEDVMRMVHALGDITAVLGSADREDKAELYRGLGLRMRYHPVQNKVRAEIRLDPHREFNSSRGGRVRVRGGT</sequence>
<evidence type="ECO:0000259" key="1">
    <source>
        <dbReference type="PROSITE" id="PS51737"/>
    </source>
</evidence>
<feature type="domain" description="Recombinase" evidence="1">
    <location>
        <begin position="168"/>
        <end position="329"/>
    </location>
</feature>
<dbReference type="CDD" id="cd00338">
    <property type="entry name" value="Ser_Recombinase"/>
    <property type="match status" value="1"/>
</dbReference>
<dbReference type="PANTHER" id="PTHR30461">
    <property type="entry name" value="DNA-INVERTASE FROM LAMBDOID PROPHAGE"/>
    <property type="match status" value="1"/>
</dbReference>
<protein>
    <submittedName>
        <fullName evidence="2">Recombinase family protein</fullName>
    </submittedName>
</protein>
<dbReference type="PROSITE" id="PS51737">
    <property type="entry name" value="RECOMBINASE_DNA_BIND"/>
    <property type="match status" value="1"/>
</dbReference>
<dbReference type="GO" id="GO:0000150">
    <property type="term" value="F:DNA strand exchange activity"/>
    <property type="evidence" value="ECO:0007669"/>
    <property type="project" value="InterPro"/>
</dbReference>
<accession>A0A7X6RSF2</accession>
<name>A0A7X6RSF2_9ACTN</name>
<comment type="caution">
    <text evidence="2">The sequence shown here is derived from an EMBL/GenBank/DDBJ whole genome shotgun (WGS) entry which is preliminary data.</text>
</comment>
<dbReference type="AlphaFoldDB" id="A0A7X6RSF2"/>
<dbReference type="SMART" id="SM00857">
    <property type="entry name" value="Resolvase"/>
    <property type="match status" value="1"/>
</dbReference>
<dbReference type="Proteomes" id="UP000553209">
    <property type="component" value="Unassembled WGS sequence"/>
</dbReference>
<dbReference type="PANTHER" id="PTHR30461:SF23">
    <property type="entry name" value="DNA RECOMBINASE-RELATED"/>
    <property type="match status" value="1"/>
</dbReference>
<evidence type="ECO:0000313" key="2">
    <source>
        <dbReference type="EMBL" id="NKZ00976.1"/>
    </source>
</evidence>
<dbReference type="InterPro" id="IPR036162">
    <property type="entry name" value="Resolvase-like_N_sf"/>
</dbReference>
<proteinExistence type="predicted"/>
<reference evidence="2 3" key="1">
    <citation type="submission" date="2020-04" db="EMBL/GenBank/DDBJ databases">
        <title>MicrobeNet Type strains.</title>
        <authorList>
            <person name="Nicholson A.C."/>
        </authorList>
    </citation>
    <scope>NUCLEOTIDE SEQUENCE [LARGE SCALE GENOMIC DNA]</scope>
    <source>
        <strain evidence="2 3">ATCC 23612</strain>
    </source>
</reference>
<keyword evidence="3" id="KW-1185">Reference proteome</keyword>
<dbReference type="GO" id="GO:0003677">
    <property type="term" value="F:DNA binding"/>
    <property type="evidence" value="ECO:0007669"/>
    <property type="project" value="InterPro"/>
</dbReference>
<dbReference type="Pfam" id="PF07508">
    <property type="entry name" value="Recombinase"/>
    <property type="match status" value="1"/>
</dbReference>
<dbReference type="InterPro" id="IPR011109">
    <property type="entry name" value="DNA_bind_recombinase_dom"/>
</dbReference>
<dbReference type="EMBL" id="JAAXPG010000030">
    <property type="protein sequence ID" value="NKZ00976.1"/>
    <property type="molecule type" value="Genomic_DNA"/>
</dbReference>
<dbReference type="Pfam" id="PF00239">
    <property type="entry name" value="Resolvase"/>
    <property type="match status" value="1"/>
</dbReference>
<dbReference type="InterPro" id="IPR038109">
    <property type="entry name" value="DNA_bind_recomb_sf"/>
</dbReference>